<proteinExistence type="predicted"/>
<feature type="chain" id="PRO_5029739644" evidence="1">
    <location>
        <begin position="24"/>
        <end position="66"/>
    </location>
</feature>
<feature type="signal peptide" evidence="1">
    <location>
        <begin position="1"/>
        <end position="23"/>
    </location>
</feature>
<gene>
    <name evidence="2" type="ORF">FRX31_002743</name>
</gene>
<dbReference type="EMBL" id="JABWDY010001126">
    <property type="protein sequence ID" value="KAF5207669.1"/>
    <property type="molecule type" value="Genomic_DNA"/>
</dbReference>
<dbReference type="Proteomes" id="UP000554482">
    <property type="component" value="Unassembled WGS sequence"/>
</dbReference>
<name>A0A7J6XDN5_THATH</name>
<reference evidence="2 3" key="1">
    <citation type="submission" date="2020-06" db="EMBL/GenBank/DDBJ databases">
        <title>Transcriptomic and genomic resources for Thalictrum thalictroides and T. hernandezii: Facilitating candidate gene discovery in an emerging model plant lineage.</title>
        <authorList>
            <person name="Arias T."/>
            <person name="Riano-Pachon D.M."/>
            <person name="Di Stilio V.S."/>
        </authorList>
    </citation>
    <scope>NUCLEOTIDE SEQUENCE [LARGE SCALE GENOMIC DNA]</scope>
    <source>
        <strain evidence="3">cv. WT478/WT964</strain>
        <tissue evidence="2">Leaves</tissue>
    </source>
</reference>
<evidence type="ECO:0000256" key="1">
    <source>
        <dbReference type="SAM" id="SignalP"/>
    </source>
</evidence>
<sequence length="66" mass="6994">MASLKLVFFVFFLVTISCMTAEASTSSLKIDPLGNGKCPGSRCPDACCICRVSATGNYCTECCQEA</sequence>
<evidence type="ECO:0000313" key="2">
    <source>
        <dbReference type="EMBL" id="KAF5207669.1"/>
    </source>
</evidence>
<protein>
    <submittedName>
        <fullName evidence="2">Uncharacterized protein</fullName>
    </submittedName>
</protein>
<accession>A0A7J6XDN5</accession>
<dbReference type="OrthoDB" id="10455557at2759"/>
<comment type="caution">
    <text evidence="2">The sequence shown here is derived from an EMBL/GenBank/DDBJ whole genome shotgun (WGS) entry which is preliminary data.</text>
</comment>
<keyword evidence="3" id="KW-1185">Reference proteome</keyword>
<evidence type="ECO:0000313" key="3">
    <source>
        <dbReference type="Proteomes" id="UP000554482"/>
    </source>
</evidence>
<organism evidence="2 3">
    <name type="scientific">Thalictrum thalictroides</name>
    <name type="common">Rue-anemone</name>
    <name type="synonym">Anemone thalictroides</name>
    <dbReference type="NCBI Taxonomy" id="46969"/>
    <lineage>
        <taxon>Eukaryota</taxon>
        <taxon>Viridiplantae</taxon>
        <taxon>Streptophyta</taxon>
        <taxon>Embryophyta</taxon>
        <taxon>Tracheophyta</taxon>
        <taxon>Spermatophyta</taxon>
        <taxon>Magnoliopsida</taxon>
        <taxon>Ranunculales</taxon>
        <taxon>Ranunculaceae</taxon>
        <taxon>Thalictroideae</taxon>
        <taxon>Thalictrum</taxon>
    </lineage>
</organism>
<dbReference type="AlphaFoldDB" id="A0A7J6XDN5"/>
<dbReference type="PROSITE" id="PS51257">
    <property type="entry name" value="PROKAR_LIPOPROTEIN"/>
    <property type="match status" value="1"/>
</dbReference>
<keyword evidence="1" id="KW-0732">Signal</keyword>